<dbReference type="SUPFAM" id="SSF140383">
    <property type="entry name" value="BSD domain-like"/>
    <property type="match status" value="1"/>
</dbReference>
<gene>
    <name evidence="3" type="ORF">BIW11_13473</name>
</gene>
<sequence length="252" mass="27438">LTSLFQSILADFNHEQASFLASLTKNPSGSLPWAGCENPEEMKQQILSLSEDKRTFVRNPPNGVQFEFDLEGQYAPVAMAMLKEDPRLEKMRFDLVPKLISEADFWRNYFYRVSLVKQSSQLNSLAKSGGGDGEGSTDTSTAEGPQTPSDDGKDDDGADSGIPSDFVSDSCEGKVREKVYPEVNAEDLAKGMQQLGVGGGRGGKKADQELEQEIEKELDGYEVVPSDGAGTGVADDDELENEIQTLLSVTRK</sequence>
<name>A0A1V9X1M8_9ACAR</name>
<dbReference type="Pfam" id="PF03909">
    <property type="entry name" value="BSD"/>
    <property type="match status" value="1"/>
</dbReference>
<evidence type="ECO:0000259" key="2">
    <source>
        <dbReference type="PROSITE" id="PS50858"/>
    </source>
</evidence>
<feature type="non-terminal residue" evidence="3">
    <location>
        <position position="1"/>
    </location>
</feature>
<comment type="caution">
    <text evidence="3">The sequence shown here is derived from an EMBL/GenBank/DDBJ whole genome shotgun (WGS) entry which is preliminary data.</text>
</comment>
<dbReference type="STRING" id="418985.A0A1V9X1M8"/>
<dbReference type="InterPro" id="IPR005607">
    <property type="entry name" value="BSD_dom"/>
</dbReference>
<accession>A0A1V9X1M8</accession>
<evidence type="ECO:0000313" key="3">
    <source>
        <dbReference type="EMBL" id="OQR67530.1"/>
    </source>
</evidence>
<dbReference type="GO" id="GO:0005794">
    <property type="term" value="C:Golgi apparatus"/>
    <property type="evidence" value="ECO:0007669"/>
    <property type="project" value="TreeGrafter"/>
</dbReference>
<feature type="region of interest" description="Disordered" evidence="1">
    <location>
        <begin position="123"/>
        <end position="175"/>
    </location>
</feature>
<dbReference type="GO" id="GO:0045202">
    <property type="term" value="C:synapse"/>
    <property type="evidence" value="ECO:0007669"/>
    <property type="project" value="TreeGrafter"/>
</dbReference>
<dbReference type="PROSITE" id="PS50858">
    <property type="entry name" value="BSD"/>
    <property type="match status" value="1"/>
</dbReference>
<dbReference type="Gene3D" id="1.10.3970.10">
    <property type="entry name" value="BSD domain"/>
    <property type="match status" value="1"/>
</dbReference>
<evidence type="ECO:0000313" key="4">
    <source>
        <dbReference type="Proteomes" id="UP000192247"/>
    </source>
</evidence>
<dbReference type="GO" id="GO:0005634">
    <property type="term" value="C:nucleus"/>
    <property type="evidence" value="ECO:0007669"/>
    <property type="project" value="TreeGrafter"/>
</dbReference>
<dbReference type="GO" id="GO:0038203">
    <property type="term" value="P:TORC2 signaling"/>
    <property type="evidence" value="ECO:0007669"/>
    <property type="project" value="TreeGrafter"/>
</dbReference>
<dbReference type="OrthoDB" id="47923at2759"/>
<dbReference type="InParanoid" id="A0A1V9X1M8"/>
<feature type="domain" description="BSD" evidence="2">
    <location>
        <begin position="64"/>
        <end position="117"/>
    </location>
</feature>
<reference evidence="3 4" key="1">
    <citation type="journal article" date="2017" name="Gigascience">
        <title>Draft genome of the honey bee ectoparasitic mite, Tropilaelaps mercedesae, is shaped by the parasitic life history.</title>
        <authorList>
            <person name="Dong X."/>
            <person name="Armstrong S.D."/>
            <person name="Xia D."/>
            <person name="Makepeace B.L."/>
            <person name="Darby A.C."/>
            <person name="Kadowaki T."/>
        </authorList>
    </citation>
    <scope>NUCLEOTIDE SEQUENCE [LARGE SCALE GENOMIC DNA]</scope>
    <source>
        <strain evidence="3">Wuxi-XJTLU</strain>
    </source>
</reference>
<dbReference type="Proteomes" id="UP000192247">
    <property type="component" value="Unassembled WGS sequence"/>
</dbReference>
<evidence type="ECO:0000256" key="1">
    <source>
        <dbReference type="SAM" id="MobiDB-lite"/>
    </source>
</evidence>
<organism evidence="3 4">
    <name type="scientific">Tropilaelaps mercedesae</name>
    <dbReference type="NCBI Taxonomy" id="418985"/>
    <lineage>
        <taxon>Eukaryota</taxon>
        <taxon>Metazoa</taxon>
        <taxon>Ecdysozoa</taxon>
        <taxon>Arthropoda</taxon>
        <taxon>Chelicerata</taxon>
        <taxon>Arachnida</taxon>
        <taxon>Acari</taxon>
        <taxon>Parasitiformes</taxon>
        <taxon>Mesostigmata</taxon>
        <taxon>Gamasina</taxon>
        <taxon>Dermanyssoidea</taxon>
        <taxon>Laelapidae</taxon>
        <taxon>Tropilaelaps</taxon>
    </lineage>
</organism>
<dbReference type="AlphaFoldDB" id="A0A1V9X1M8"/>
<dbReference type="PANTHER" id="PTHR16019:SF6">
    <property type="entry name" value="SYNAPSE-ASSOCIATED PROTEIN 1"/>
    <property type="match status" value="1"/>
</dbReference>
<dbReference type="InterPro" id="IPR035925">
    <property type="entry name" value="BSD_dom_sf"/>
</dbReference>
<dbReference type="SMART" id="SM00751">
    <property type="entry name" value="BSD"/>
    <property type="match status" value="1"/>
</dbReference>
<dbReference type="InterPro" id="IPR051494">
    <property type="entry name" value="BSD_domain-containing"/>
</dbReference>
<dbReference type="PANTHER" id="PTHR16019">
    <property type="entry name" value="SYNAPSE-ASSOCIATED PROTEIN"/>
    <property type="match status" value="1"/>
</dbReference>
<keyword evidence="4" id="KW-1185">Reference proteome</keyword>
<proteinExistence type="predicted"/>
<protein>
    <submittedName>
        <fullName evidence="3">Synapse-associated protein 1-like</fullName>
    </submittedName>
</protein>
<dbReference type="EMBL" id="MNPL01028473">
    <property type="protein sequence ID" value="OQR67530.1"/>
    <property type="molecule type" value="Genomic_DNA"/>
</dbReference>
<dbReference type="GO" id="GO:0048172">
    <property type="term" value="P:regulation of short-term neuronal synaptic plasticity"/>
    <property type="evidence" value="ECO:0007669"/>
    <property type="project" value="TreeGrafter"/>
</dbReference>